<dbReference type="AlphaFoldDB" id="A0A418W8T1"/>
<sequence length="111" mass="11205">MRENAKGGRGRALLPAAIMLLSGLTALAWLRVAPADDTREVMVLMPQPEAAAALADQVPDAAIVGRGGLPGSWIVAARGNGLAARLRAAGALLILNADEAAFLCGAPTPGI</sequence>
<accession>A0A418W8T1</accession>
<reference evidence="1 2" key="1">
    <citation type="submission" date="2018-09" db="EMBL/GenBank/DDBJ databases">
        <authorList>
            <person name="Zhu H."/>
        </authorList>
    </citation>
    <scope>NUCLEOTIDE SEQUENCE [LARGE SCALE GENOMIC DNA]</scope>
    <source>
        <strain evidence="1 2">K1W22B-8</strain>
    </source>
</reference>
<proteinExistence type="predicted"/>
<protein>
    <submittedName>
        <fullName evidence="1">Uncharacterized protein</fullName>
    </submittedName>
</protein>
<evidence type="ECO:0000313" key="1">
    <source>
        <dbReference type="EMBL" id="RJF86413.1"/>
    </source>
</evidence>
<dbReference type="RefSeq" id="WP_119777051.1">
    <property type="nucleotide sequence ID" value="NZ_QYUK01000011.1"/>
</dbReference>
<comment type="caution">
    <text evidence="1">The sequence shown here is derived from an EMBL/GenBank/DDBJ whole genome shotgun (WGS) entry which is preliminary data.</text>
</comment>
<organism evidence="1 2">
    <name type="scientific">Oleomonas cavernae</name>
    <dbReference type="NCBI Taxonomy" id="2320859"/>
    <lineage>
        <taxon>Bacteria</taxon>
        <taxon>Pseudomonadati</taxon>
        <taxon>Pseudomonadota</taxon>
        <taxon>Alphaproteobacteria</taxon>
        <taxon>Acetobacterales</taxon>
        <taxon>Acetobacteraceae</taxon>
        <taxon>Oleomonas</taxon>
    </lineage>
</organism>
<gene>
    <name evidence="1" type="ORF">D3874_04725</name>
</gene>
<evidence type="ECO:0000313" key="2">
    <source>
        <dbReference type="Proteomes" id="UP000284605"/>
    </source>
</evidence>
<dbReference type="EMBL" id="QYUK01000011">
    <property type="protein sequence ID" value="RJF86413.1"/>
    <property type="molecule type" value="Genomic_DNA"/>
</dbReference>
<name>A0A418W8T1_9PROT</name>
<dbReference type="Proteomes" id="UP000284605">
    <property type="component" value="Unassembled WGS sequence"/>
</dbReference>
<keyword evidence="2" id="KW-1185">Reference proteome</keyword>